<dbReference type="AlphaFoldDB" id="E2BSB0"/>
<gene>
    <name evidence="1" type="ORF">EAI_02874</name>
</gene>
<dbReference type="InParanoid" id="E2BSB0"/>
<evidence type="ECO:0000313" key="2">
    <source>
        <dbReference type="Proteomes" id="UP000008237"/>
    </source>
</evidence>
<protein>
    <recommendedName>
        <fullName evidence="3">Histone-lysine N-methyltransferase SETMAR</fullName>
    </recommendedName>
</protein>
<dbReference type="EMBL" id="GL450157">
    <property type="protein sequence ID" value="EFN81423.1"/>
    <property type="molecule type" value="Genomic_DNA"/>
</dbReference>
<evidence type="ECO:0008006" key="3">
    <source>
        <dbReference type="Google" id="ProtNLM"/>
    </source>
</evidence>
<reference evidence="1 2" key="1">
    <citation type="journal article" date="2010" name="Science">
        <title>Genomic comparison of the ants Camponotus floridanus and Harpegnathos saltator.</title>
        <authorList>
            <person name="Bonasio R."/>
            <person name="Zhang G."/>
            <person name="Ye C."/>
            <person name="Mutti N.S."/>
            <person name="Fang X."/>
            <person name="Qin N."/>
            <person name="Donahue G."/>
            <person name="Yang P."/>
            <person name="Li Q."/>
            <person name="Li C."/>
            <person name="Zhang P."/>
            <person name="Huang Z."/>
            <person name="Berger S.L."/>
            <person name="Reinberg D."/>
            <person name="Wang J."/>
            <person name="Liebig J."/>
        </authorList>
    </citation>
    <scope>NUCLEOTIDE SEQUENCE [LARGE SCALE GENOMIC DNA]</scope>
    <source>
        <strain evidence="1 2">R22 G/1</strain>
    </source>
</reference>
<feature type="non-terminal residue" evidence="1">
    <location>
        <position position="1"/>
    </location>
</feature>
<proteinExistence type="predicted"/>
<sequence>ENWINSEREFFYYRGIHLLPERWEKVVENERKYFD</sequence>
<feature type="non-terminal residue" evidence="1">
    <location>
        <position position="35"/>
    </location>
</feature>
<accession>E2BSB0</accession>
<keyword evidence="2" id="KW-1185">Reference proteome</keyword>
<dbReference type="Proteomes" id="UP000008237">
    <property type="component" value="Unassembled WGS sequence"/>
</dbReference>
<organism evidence="2">
    <name type="scientific">Harpegnathos saltator</name>
    <name type="common">Jerdon's jumping ant</name>
    <dbReference type="NCBI Taxonomy" id="610380"/>
    <lineage>
        <taxon>Eukaryota</taxon>
        <taxon>Metazoa</taxon>
        <taxon>Ecdysozoa</taxon>
        <taxon>Arthropoda</taxon>
        <taxon>Hexapoda</taxon>
        <taxon>Insecta</taxon>
        <taxon>Pterygota</taxon>
        <taxon>Neoptera</taxon>
        <taxon>Endopterygota</taxon>
        <taxon>Hymenoptera</taxon>
        <taxon>Apocrita</taxon>
        <taxon>Aculeata</taxon>
        <taxon>Formicoidea</taxon>
        <taxon>Formicidae</taxon>
        <taxon>Ponerinae</taxon>
        <taxon>Ponerini</taxon>
        <taxon>Harpegnathos</taxon>
    </lineage>
</organism>
<evidence type="ECO:0000313" key="1">
    <source>
        <dbReference type="EMBL" id="EFN81423.1"/>
    </source>
</evidence>
<name>E2BSB0_HARSA</name>